<proteinExistence type="predicted"/>
<feature type="region of interest" description="Disordered" evidence="1">
    <location>
        <begin position="36"/>
        <end position="58"/>
    </location>
</feature>
<organism evidence="2 3">
    <name type="scientific">Bradyrhizobium algeriense</name>
    <dbReference type="NCBI Taxonomy" id="634784"/>
    <lineage>
        <taxon>Bacteria</taxon>
        <taxon>Pseudomonadati</taxon>
        <taxon>Pseudomonadota</taxon>
        <taxon>Alphaproteobacteria</taxon>
        <taxon>Hyphomicrobiales</taxon>
        <taxon>Nitrobacteraceae</taxon>
        <taxon>Bradyrhizobium</taxon>
    </lineage>
</organism>
<gene>
    <name evidence="2" type="ORF">V1286_002008</name>
</gene>
<sequence>MSFGLAIVLLVGLVVLISILLGPLWLNRNDLPPGENQNKCIKHITDPKNDPRNKPRPDDAIKIIRLTNSGEFVDRCELTDVLYELNWDRERPSEAFGVAVKPSARKLPRITILYVHGWKHDADPKDTDLQNFTRLINDLRKRHENQKYVVGVYVGWNATARLPGFLENISFWVKKNNADRIAQSSIVTKIVGAIGAVTKGEPNRLDQFIAIGHSFGSRVLFSATAQSLVYECERAHPGFPTGEYRIVEGSADAVILLNPAFEASRYTAIDDITRYDEHFKRTQPPLLITVSTDNDWATKMAFPIGQWLGLSRSERELTTLGNYQPFFTHDLSPTKKGNVSTNNLAMTEEFCAAGLRLTRLANGSVRRVVQAQNPFVVARTTKAVIDGHNGIWAADFRAWLVELIGALETKNEQAAAEKVAAAESA</sequence>
<comment type="caution">
    <text evidence="2">The sequence shown here is derived from an EMBL/GenBank/DDBJ whole genome shotgun (WGS) entry which is preliminary data.</text>
</comment>
<accession>A0ABU8B7G8</accession>
<protein>
    <submittedName>
        <fullName evidence="2">Pimeloyl-ACP methyl ester carboxylesterase</fullName>
    </submittedName>
</protein>
<name>A0ABU8B7G8_9BRAD</name>
<keyword evidence="3" id="KW-1185">Reference proteome</keyword>
<reference evidence="2 3" key="1">
    <citation type="submission" date="2024-02" db="EMBL/GenBank/DDBJ databases">
        <title>Adaptive strategies in a cosmopolitan and abundant soil bacterium.</title>
        <authorList>
            <person name="Carini P."/>
        </authorList>
    </citation>
    <scope>NUCLEOTIDE SEQUENCE [LARGE SCALE GENOMIC DNA]</scope>
    <source>
        <strain evidence="2 3">AZCC 1608</strain>
    </source>
</reference>
<dbReference type="Proteomes" id="UP001364224">
    <property type="component" value="Unassembled WGS sequence"/>
</dbReference>
<evidence type="ECO:0000313" key="3">
    <source>
        <dbReference type="Proteomes" id="UP001364224"/>
    </source>
</evidence>
<dbReference type="RefSeq" id="WP_334479248.1">
    <property type="nucleotide sequence ID" value="NZ_JAZHRV010000001.1"/>
</dbReference>
<evidence type="ECO:0000313" key="2">
    <source>
        <dbReference type="EMBL" id="MEH2554479.1"/>
    </source>
</evidence>
<dbReference type="EMBL" id="JAZHRV010000001">
    <property type="protein sequence ID" value="MEH2554479.1"/>
    <property type="molecule type" value="Genomic_DNA"/>
</dbReference>
<feature type="compositionally biased region" description="Basic and acidic residues" evidence="1">
    <location>
        <begin position="43"/>
        <end position="58"/>
    </location>
</feature>
<evidence type="ECO:0000256" key="1">
    <source>
        <dbReference type="SAM" id="MobiDB-lite"/>
    </source>
</evidence>